<dbReference type="PANTHER" id="PTHR43335:SF8">
    <property type="entry name" value="ABC TRANSPORTER, ATP-BINDING PROTEIN"/>
    <property type="match status" value="1"/>
</dbReference>
<dbReference type="InterPro" id="IPR003439">
    <property type="entry name" value="ABC_transporter-like_ATP-bd"/>
</dbReference>
<dbReference type="GO" id="GO:0005524">
    <property type="term" value="F:ATP binding"/>
    <property type="evidence" value="ECO:0007669"/>
    <property type="project" value="UniProtKB-KW"/>
</dbReference>
<name>A0ABQ5N9Z8_9CLOT</name>
<keyword evidence="2" id="KW-0813">Transport</keyword>
<dbReference type="SUPFAM" id="SSF52540">
    <property type="entry name" value="P-loop containing nucleoside triphosphate hydrolases"/>
    <property type="match status" value="1"/>
</dbReference>
<sequence length="306" mass="34890">MSYVLRTFNLNKKIKNTEIINDLNMNIKKGEIYGFLGENGSGKTTTLKLITNLLKPTSGSIEVFDEPVTNDNFEILKRIGSIIEYPSFYEKLTAVENLQIHKALMGYEDKNCIVEAIEMVKLKNYEKKLVKQFSLGMKQRLGIARALLTKPELLILDEPINGLDPLGIKDIRELLINLSKNYGMTILISSHILSEIEQLADRIGIIHHGTMIEELDYNTIQQKNRHSIEIITNDVKKATFLLTEKLGINNFIVDDFNKIKIYERLNESSKINLILSQNNVEIESINIKKDSLEDYFITLIGGNKNA</sequence>
<dbReference type="PROSITE" id="PS50893">
    <property type="entry name" value="ABC_TRANSPORTER_2"/>
    <property type="match status" value="1"/>
</dbReference>
<dbReference type="RefSeq" id="WP_264851308.1">
    <property type="nucleotide sequence ID" value="NZ_BRXR01000001.1"/>
</dbReference>
<evidence type="ECO:0000256" key="2">
    <source>
        <dbReference type="ARBA" id="ARBA00022448"/>
    </source>
</evidence>
<comment type="similarity">
    <text evidence="1">Belongs to the ABC transporter superfamily.</text>
</comment>
<keyword evidence="7" id="KW-1185">Reference proteome</keyword>
<keyword evidence="3" id="KW-0547">Nucleotide-binding</keyword>
<dbReference type="Proteomes" id="UP001208567">
    <property type="component" value="Unassembled WGS sequence"/>
</dbReference>
<evidence type="ECO:0000256" key="4">
    <source>
        <dbReference type="ARBA" id="ARBA00022840"/>
    </source>
</evidence>
<accession>A0ABQ5N9Z8</accession>
<proteinExistence type="inferred from homology"/>
<reference evidence="6 7" key="1">
    <citation type="journal article" date="2024" name="Int. J. Syst. Evol. Microbiol.">
        <title>Clostridium omnivorum sp. nov., isolated from anoxic soil under the treatment of reductive soil disinfestation.</title>
        <authorList>
            <person name="Ueki A."/>
            <person name="Tonouchi A."/>
            <person name="Kaku N."/>
            <person name="Honma S."/>
            <person name="Ueki K."/>
        </authorList>
    </citation>
    <scope>NUCLEOTIDE SEQUENCE [LARGE SCALE GENOMIC DNA]</scope>
    <source>
        <strain evidence="6 7">E14</strain>
    </source>
</reference>
<dbReference type="SMART" id="SM00382">
    <property type="entry name" value="AAA"/>
    <property type="match status" value="1"/>
</dbReference>
<protein>
    <submittedName>
        <fullName evidence="6">Bacitracin ABC transporter ATP-binding protein</fullName>
    </submittedName>
</protein>
<evidence type="ECO:0000259" key="5">
    <source>
        <dbReference type="PROSITE" id="PS50893"/>
    </source>
</evidence>
<dbReference type="Pfam" id="PF00005">
    <property type="entry name" value="ABC_tran"/>
    <property type="match status" value="1"/>
</dbReference>
<evidence type="ECO:0000256" key="1">
    <source>
        <dbReference type="ARBA" id="ARBA00005417"/>
    </source>
</evidence>
<dbReference type="PANTHER" id="PTHR43335">
    <property type="entry name" value="ABC TRANSPORTER, ATP-BINDING PROTEIN"/>
    <property type="match status" value="1"/>
</dbReference>
<evidence type="ECO:0000256" key="3">
    <source>
        <dbReference type="ARBA" id="ARBA00022741"/>
    </source>
</evidence>
<dbReference type="Gene3D" id="3.40.50.300">
    <property type="entry name" value="P-loop containing nucleotide triphosphate hydrolases"/>
    <property type="match status" value="1"/>
</dbReference>
<dbReference type="InterPro" id="IPR027417">
    <property type="entry name" value="P-loop_NTPase"/>
</dbReference>
<comment type="caution">
    <text evidence="6">The sequence shown here is derived from an EMBL/GenBank/DDBJ whole genome shotgun (WGS) entry which is preliminary data.</text>
</comment>
<organism evidence="6 7">
    <name type="scientific">Clostridium omnivorum</name>
    <dbReference type="NCBI Taxonomy" id="1604902"/>
    <lineage>
        <taxon>Bacteria</taxon>
        <taxon>Bacillati</taxon>
        <taxon>Bacillota</taxon>
        <taxon>Clostridia</taxon>
        <taxon>Eubacteriales</taxon>
        <taxon>Clostridiaceae</taxon>
        <taxon>Clostridium</taxon>
    </lineage>
</organism>
<dbReference type="InterPro" id="IPR017871">
    <property type="entry name" value="ABC_transporter-like_CS"/>
</dbReference>
<dbReference type="InterPro" id="IPR003593">
    <property type="entry name" value="AAA+_ATPase"/>
</dbReference>
<dbReference type="CDD" id="cd03268">
    <property type="entry name" value="ABC_BcrA_bacitracin_resist"/>
    <property type="match status" value="1"/>
</dbReference>
<evidence type="ECO:0000313" key="7">
    <source>
        <dbReference type="Proteomes" id="UP001208567"/>
    </source>
</evidence>
<evidence type="ECO:0000313" key="6">
    <source>
        <dbReference type="EMBL" id="GLC31996.1"/>
    </source>
</evidence>
<feature type="domain" description="ABC transporter" evidence="5">
    <location>
        <begin position="5"/>
        <end position="233"/>
    </location>
</feature>
<gene>
    <name evidence="6" type="ORF">bsdE14_34060</name>
</gene>
<keyword evidence="4 6" id="KW-0067">ATP-binding</keyword>
<dbReference type="PROSITE" id="PS00211">
    <property type="entry name" value="ABC_TRANSPORTER_1"/>
    <property type="match status" value="1"/>
</dbReference>
<dbReference type="EMBL" id="BRXR01000001">
    <property type="protein sequence ID" value="GLC31996.1"/>
    <property type="molecule type" value="Genomic_DNA"/>
</dbReference>